<dbReference type="PANTHER" id="PTHR19136">
    <property type="entry name" value="MOLYBDENUM COFACTOR GUANYLYLTRANSFERASE"/>
    <property type="match status" value="1"/>
</dbReference>
<protein>
    <submittedName>
        <fullName evidence="9">Molybdenum cofactor guanylyltransferase</fullName>
        <ecNumber evidence="9">2.7.7.77</ecNumber>
    </submittedName>
</protein>
<dbReference type="SUPFAM" id="SSF53448">
    <property type="entry name" value="Nucleotide-diphospho-sugar transferases"/>
    <property type="match status" value="1"/>
</dbReference>
<keyword evidence="2 9" id="KW-0808">Transferase</keyword>
<dbReference type="Proteomes" id="UP001432180">
    <property type="component" value="Chromosome"/>
</dbReference>
<evidence type="ECO:0000256" key="3">
    <source>
        <dbReference type="ARBA" id="ARBA00022723"/>
    </source>
</evidence>
<keyword evidence="1" id="KW-0963">Cytoplasm</keyword>
<keyword evidence="10" id="KW-1185">Reference proteome</keyword>
<evidence type="ECO:0000256" key="4">
    <source>
        <dbReference type="ARBA" id="ARBA00022741"/>
    </source>
</evidence>
<dbReference type="InterPro" id="IPR025877">
    <property type="entry name" value="MobA-like_NTP_Trfase"/>
</dbReference>
<evidence type="ECO:0000256" key="7">
    <source>
        <dbReference type="ARBA" id="ARBA00023150"/>
    </source>
</evidence>
<dbReference type="CDD" id="cd02503">
    <property type="entry name" value="MobA"/>
    <property type="match status" value="1"/>
</dbReference>
<dbReference type="EC" id="2.7.7.77" evidence="9"/>
<evidence type="ECO:0000256" key="2">
    <source>
        <dbReference type="ARBA" id="ARBA00022679"/>
    </source>
</evidence>
<evidence type="ECO:0000313" key="9">
    <source>
        <dbReference type="EMBL" id="WPL19952.1"/>
    </source>
</evidence>
<gene>
    <name evidence="9" type="primary">mobA_3</name>
    <name evidence="9" type="ORF">Thiowin_05107</name>
</gene>
<evidence type="ECO:0000256" key="1">
    <source>
        <dbReference type="ARBA" id="ARBA00022490"/>
    </source>
</evidence>
<evidence type="ECO:0000256" key="6">
    <source>
        <dbReference type="ARBA" id="ARBA00023134"/>
    </source>
</evidence>
<keyword evidence="7" id="KW-0501">Molybdenum cofactor biosynthesis</keyword>
<feature type="domain" description="MobA-like NTP transferase" evidence="8">
    <location>
        <begin position="2"/>
        <end position="139"/>
    </location>
</feature>
<organism evidence="9 10">
    <name type="scientific">Thiorhodovibrio winogradskyi</name>
    <dbReference type="NCBI Taxonomy" id="77007"/>
    <lineage>
        <taxon>Bacteria</taxon>
        <taxon>Pseudomonadati</taxon>
        <taxon>Pseudomonadota</taxon>
        <taxon>Gammaproteobacteria</taxon>
        <taxon>Chromatiales</taxon>
        <taxon>Chromatiaceae</taxon>
        <taxon>Thiorhodovibrio</taxon>
    </lineage>
</organism>
<dbReference type="NCBIfam" id="TIGR02665">
    <property type="entry name" value="molyb_mobA"/>
    <property type="match status" value="1"/>
</dbReference>
<dbReference type="Pfam" id="PF12804">
    <property type="entry name" value="NTP_transf_3"/>
    <property type="match status" value="1"/>
</dbReference>
<keyword evidence="9" id="KW-0548">Nucleotidyltransferase</keyword>
<keyword evidence="3" id="KW-0479">Metal-binding</keyword>
<evidence type="ECO:0000256" key="5">
    <source>
        <dbReference type="ARBA" id="ARBA00022842"/>
    </source>
</evidence>
<dbReference type="InterPro" id="IPR029044">
    <property type="entry name" value="Nucleotide-diphossugar_trans"/>
</dbReference>
<name>A0ABZ0SGJ5_9GAMM</name>
<dbReference type="Gene3D" id="3.90.550.10">
    <property type="entry name" value="Spore Coat Polysaccharide Biosynthesis Protein SpsA, Chain A"/>
    <property type="match status" value="1"/>
</dbReference>
<proteinExistence type="predicted"/>
<dbReference type="PANTHER" id="PTHR19136:SF81">
    <property type="entry name" value="MOLYBDENUM COFACTOR GUANYLYLTRANSFERASE"/>
    <property type="match status" value="1"/>
</dbReference>
<dbReference type="InterPro" id="IPR013482">
    <property type="entry name" value="Molybde_CF_guanTrfase"/>
</dbReference>
<sequence length="187" mass="20849">MDYQGQPLVHWVIERLKPQVGTVLISANRCVPEYHRFGWPLLFDDIPDHAGPLAGLSRGLECSRTPWILMVPCDGPYVPFNLAIRLANTIETEKVPAAVASDGHQTHFTYAMLSRSLLEDLQAYLASGERRLGAWLNRHSTAVADFSDNRLAFINLNTTEDFKQANSINQSKPGAPMCFPSSKELLL</sequence>
<evidence type="ECO:0000313" key="10">
    <source>
        <dbReference type="Proteomes" id="UP001432180"/>
    </source>
</evidence>
<keyword evidence="4" id="KW-0547">Nucleotide-binding</keyword>
<dbReference type="GO" id="GO:0061603">
    <property type="term" value="F:molybdenum cofactor guanylyltransferase activity"/>
    <property type="evidence" value="ECO:0007669"/>
    <property type="project" value="UniProtKB-EC"/>
</dbReference>
<evidence type="ECO:0000259" key="8">
    <source>
        <dbReference type="Pfam" id="PF12804"/>
    </source>
</evidence>
<dbReference type="EMBL" id="CP121472">
    <property type="protein sequence ID" value="WPL19952.1"/>
    <property type="molecule type" value="Genomic_DNA"/>
</dbReference>
<reference evidence="9 10" key="1">
    <citation type="journal article" date="2023" name="Microorganisms">
        <title>Thiorhodovibrio frisius and Trv. litoralis spp. nov., Two Novel Members from a Clade of Fastidious Purple Sulfur Bacteria That Exhibit Unique Red-Shifted Light-Harvesting Capabilities.</title>
        <authorList>
            <person name="Methner A."/>
            <person name="Kuzyk S.B."/>
            <person name="Petersen J."/>
            <person name="Bauer S."/>
            <person name="Brinkmann H."/>
            <person name="Sichau K."/>
            <person name="Wanner G."/>
            <person name="Wolf J."/>
            <person name="Neumann-Schaal M."/>
            <person name="Henke P."/>
            <person name="Tank M."/>
            <person name="Sproer C."/>
            <person name="Bunk B."/>
            <person name="Overmann J."/>
        </authorList>
    </citation>
    <scope>NUCLEOTIDE SEQUENCE [LARGE SCALE GENOMIC DNA]</scope>
    <source>
        <strain evidence="9 10">DSM 6702</strain>
    </source>
</reference>
<keyword evidence="6" id="KW-0342">GTP-binding</keyword>
<accession>A0ABZ0SGJ5</accession>
<keyword evidence="5" id="KW-0460">Magnesium</keyword>